<evidence type="ECO:0000256" key="10">
    <source>
        <dbReference type="SAM" id="Coils"/>
    </source>
</evidence>
<protein>
    <recommendedName>
        <fullName evidence="3">histidine kinase</fullName>
        <ecNumber evidence="3">2.7.13.3</ecNumber>
    </recommendedName>
</protein>
<dbReference type="PANTHER" id="PTHR43304">
    <property type="entry name" value="PHYTOCHROME-LIKE PROTEIN CPH1"/>
    <property type="match status" value="1"/>
</dbReference>
<keyword evidence="4" id="KW-1003">Cell membrane</keyword>
<dbReference type="Proteomes" id="UP000618952">
    <property type="component" value="Unassembled WGS sequence"/>
</dbReference>
<evidence type="ECO:0000259" key="12">
    <source>
        <dbReference type="PROSITE" id="PS50109"/>
    </source>
</evidence>
<evidence type="ECO:0000256" key="4">
    <source>
        <dbReference type="ARBA" id="ARBA00022475"/>
    </source>
</evidence>
<comment type="catalytic activity">
    <reaction evidence="1">
        <text>ATP + protein L-histidine = ADP + protein N-phospho-L-histidine.</text>
        <dbReference type="EC" id="2.7.13.3"/>
    </reaction>
</comment>
<dbReference type="InterPro" id="IPR029151">
    <property type="entry name" value="Sensor-like_sf"/>
</dbReference>
<evidence type="ECO:0000256" key="5">
    <source>
        <dbReference type="ARBA" id="ARBA00022553"/>
    </source>
</evidence>
<dbReference type="Gene3D" id="3.30.565.10">
    <property type="entry name" value="Histidine kinase-like ATPase, C-terminal domain"/>
    <property type="match status" value="1"/>
</dbReference>
<dbReference type="GO" id="GO:0016301">
    <property type="term" value="F:kinase activity"/>
    <property type="evidence" value="ECO:0007669"/>
    <property type="project" value="UniProtKB-KW"/>
</dbReference>
<dbReference type="CDD" id="cd18773">
    <property type="entry name" value="PDC1_HK_sensor"/>
    <property type="match status" value="1"/>
</dbReference>
<dbReference type="PANTHER" id="PTHR43304:SF1">
    <property type="entry name" value="PAC DOMAIN-CONTAINING PROTEIN"/>
    <property type="match status" value="1"/>
</dbReference>
<feature type="domain" description="Histidine kinase" evidence="12">
    <location>
        <begin position="388"/>
        <end position="602"/>
    </location>
</feature>
<sequence length="602" mass="69700">MLKRLLLKFVKYYLPVLILSVFAVLWIYQKEHNNLTSLQQKELSNKKQLIVELLKPMIANLYYWEQYHFDEKDFDPETNAHLDKEIGDFLIGMDSYSQFRLINLDGKEVFRLNRKENGQIVKSIELQDKADRDYYQVTRNLSKNQIYLSPLNLNQENGVLEVPYTPMIRGVAPIWDGSGNKLGIVVINFSAVKLLDLLKKDNQYPFMLLDHQGNYLVSKDGTKEFAHLIPDGRNITFKEDRPQVWDSLNTEESKTLFHNGDLWVKTGLDFPNELSQTPLFQHKFADIKTNNKWVLLKHIDSQLLNVGIKREIFSVLLINALVILAIFCMSFLETKTENSEREYFKALELMNNELEIKSSELENKNKALAIIQHKLEVRNAQLLEYNNIVAHNLRAPTTSVSALVSMLTESKNYEEAKSYFPKLHKVTNAINTLVDDLLVYVRILNDDDQIRLENIALEPLIMATLDLYVETLDKETIEVKTDLSGWKEIKFSKIYLQSVTQNLISNAIKYRDPNKKSVIHIRTLLENNRKVLVFEDNGIGVDLNRYGSDIFKLYKRFHRGLSGKGMGLFLVKTQLESLNASIEVTSELGIGTTFKIIFDNYE</sequence>
<dbReference type="InterPro" id="IPR003661">
    <property type="entry name" value="HisK_dim/P_dom"/>
</dbReference>
<keyword evidence="11" id="KW-0472">Membrane</keyword>
<dbReference type="CDD" id="cd00075">
    <property type="entry name" value="HATPase"/>
    <property type="match status" value="1"/>
</dbReference>
<dbReference type="Gene3D" id="1.10.287.130">
    <property type="match status" value="1"/>
</dbReference>
<evidence type="ECO:0000256" key="7">
    <source>
        <dbReference type="ARBA" id="ARBA00022692"/>
    </source>
</evidence>
<dbReference type="InterPro" id="IPR052162">
    <property type="entry name" value="Sensor_kinase/Photoreceptor"/>
</dbReference>
<keyword evidence="9 11" id="KW-1133">Transmembrane helix</keyword>
<dbReference type="SUPFAM" id="SSF55874">
    <property type="entry name" value="ATPase domain of HSP90 chaperone/DNA topoisomerase II/histidine kinase"/>
    <property type="match status" value="1"/>
</dbReference>
<dbReference type="RefSeq" id="WP_187585643.1">
    <property type="nucleotide sequence ID" value="NZ_JACLHY010000014.1"/>
</dbReference>
<dbReference type="Pfam" id="PF02518">
    <property type="entry name" value="HATPase_c"/>
    <property type="match status" value="1"/>
</dbReference>
<feature type="coiled-coil region" evidence="10">
    <location>
        <begin position="344"/>
        <end position="371"/>
    </location>
</feature>
<reference evidence="13 14" key="1">
    <citation type="submission" date="2020-08" db="EMBL/GenBank/DDBJ databases">
        <title>Arenibacter gaetbuli sp. nov., isolated from a sand dune.</title>
        <authorList>
            <person name="Park S."/>
            <person name="Yoon J.-H."/>
        </authorList>
    </citation>
    <scope>NUCLEOTIDE SEQUENCE [LARGE SCALE GENOMIC DNA]</scope>
    <source>
        <strain evidence="13 14">BSSL-BM3</strain>
    </source>
</reference>
<dbReference type="InterPro" id="IPR004358">
    <property type="entry name" value="Sig_transdc_His_kin-like_C"/>
</dbReference>
<keyword evidence="6" id="KW-0808">Transferase</keyword>
<dbReference type="InterPro" id="IPR036097">
    <property type="entry name" value="HisK_dim/P_sf"/>
</dbReference>
<dbReference type="EC" id="2.7.13.3" evidence="3"/>
<gene>
    <name evidence="13" type="ORF">H4O18_14050</name>
</gene>
<evidence type="ECO:0000256" key="2">
    <source>
        <dbReference type="ARBA" id="ARBA00004651"/>
    </source>
</evidence>
<feature type="transmembrane region" description="Helical" evidence="11">
    <location>
        <begin position="12"/>
        <end position="29"/>
    </location>
</feature>
<evidence type="ECO:0000256" key="8">
    <source>
        <dbReference type="ARBA" id="ARBA00022777"/>
    </source>
</evidence>
<name>A0ABR7QPK1_9FLAO</name>
<proteinExistence type="predicted"/>
<evidence type="ECO:0000256" key="3">
    <source>
        <dbReference type="ARBA" id="ARBA00012438"/>
    </source>
</evidence>
<dbReference type="InterPro" id="IPR005467">
    <property type="entry name" value="His_kinase_dom"/>
</dbReference>
<dbReference type="InterPro" id="IPR048760">
    <property type="entry name" value="VP0354-like_sensor_dom"/>
</dbReference>
<evidence type="ECO:0000256" key="11">
    <source>
        <dbReference type="SAM" id="Phobius"/>
    </source>
</evidence>
<evidence type="ECO:0000256" key="6">
    <source>
        <dbReference type="ARBA" id="ARBA00022679"/>
    </source>
</evidence>
<dbReference type="InterPro" id="IPR036890">
    <property type="entry name" value="HATPase_C_sf"/>
</dbReference>
<keyword evidence="7 11" id="KW-0812">Transmembrane</keyword>
<keyword evidence="5" id="KW-0597">Phosphoprotein</keyword>
<evidence type="ECO:0000313" key="14">
    <source>
        <dbReference type="Proteomes" id="UP000618952"/>
    </source>
</evidence>
<dbReference type="CDD" id="cd00082">
    <property type="entry name" value="HisKA"/>
    <property type="match status" value="1"/>
</dbReference>
<dbReference type="InterPro" id="IPR003594">
    <property type="entry name" value="HATPase_dom"/>
</dbReference>
<comment type="subcellular location">
    <subcellularLocation>
        <location evidence="2">Cell membrane</location>
        <topology evidence="2">Multi-pass membrane protein</topology>
    </subcellularLocation>
</comment>
<dbReference type="SMART" id="SM00387">
    <property type="entry name" value="HATPase_c"/>
    <property type="match status" value="1"/>
</dbReference>
<dbReference type="PROSITE" id="PS50109">
    <property type="entry name" value="HIS_KIN"/>
    <property type="match status" value="1"/>
</dbReference>
<dbReference type="Pfam" id="PF21623">
    <property type="entry name" value="HK_sensor_dom_bact"/>
    <property type="match status" value="1"/>
</dbReference>
<dbReference type="SUPFAM" id="SSF103190">
    <property type="entry name" value="Sensory domain-like"/>
    <property type="match status" value="2"/>
</dbReference>
<keyword evidence="10" id="KW-0175">Coiled coil</keyword>
<comment type="caution">
    <text evidence="13">The sequence shown here is derived from an EMBL/GenBank/DDBJ whole genome shotgun (WGS) entry which is preliminary data.</text>
</comment>
<evidence type="ECO:0000313" key="13">
    <source>
        <dbReference type="EMBL" id="MBC8769120.1"/>
    </source>
</evidence>
<accession>A0ABR7QPK1</accession>
<keyword evidence="14" id="KW-1185">Reference proteome</keyword>
<keyword evidence="8 13" id="KW-0418">Kinase</keyword>
<dbReference type="EMBL" id="JACLHY010000014">
    <property type="protein sequence ID" value="MBC8769120.1"/>
    <property type="molecule type" value="Genomic_DNA"/>
</dbReference>
<dbReference type="Gene3D" id="3.30.450.20">
    <property type="entry name" value="PAS domain"/>
    <property type="match status" value="2"/>
</dbReference>
<evidence type="ECO:0000256" key="9">
    <source>
        <dbReference type="ARBA" id="ARBA00022989"/>
    </source>
</evidence>
<evidence type="ECO:0000256" key="1">
    <source>
        <dbReference type="ARBA" id="ARBA00000085"/>
    </source>
</evidence>
<dbReference type="SUPFAM" id="SSF47384">
    <property type="entry name" value="Homodimeric domain of signal transducing histidine kinase"/>
    <property type="match status" value="1"/>
</dbReference>
<dbReference type="PRINTS" id="PR00344">
    <property type="entry name" value="BCTRLSENSOR"/>
</dbReference>
<organism evidence="13 14">
    <name type="scientific">Arenibacter arenosicollis</name>
    <dbReference type="NCBI Taxonomy" id="2762274"/>
    <lineage>
        <taxon>Bacteria</taxon>
        <taxon>Pseudomonadati</taxon>
        <taxon>Bacteroidota</taxon>
        <taxon>Flavobacteriia</taxon>
        <taxon>Flavobacteriales</taxon>
        <taxon>Flavobacteriaceae</taxon>
        <taxon>Arenibacter</taxon>
    </lineage>
</organism>